<feature type="coiled-coil region" evidence="1">
    <location>
        <begin position="190"/>
        <end position="224"/>
    </location>
</feature>
<comment type="caution">
    <text evidence="2">The sequence shown here is derived from an EMBL/GenBank/DDBJ whole genome shotgun (WGS) entry which is preliminary data.</text>
</comment>
<dbReference type="EMBL" id="NMPM01000010">
    <property type="protein sequence ID" value="PAV27106.1"/>
    <property type="molecule type" value="Genomic_DNA"/>
</dbReference>
<evidence type="ECO:0000256" key="1">
    <source>
        <dbReference type="SAM" id="Coils"/>
    </source>
</evidence>
<reference evidence="2 3" key="1">
    <citation type="submission" date="2017-07" db="EMBL/GenBank/DDBJ databases">
        <title>Tamlnaduibacter salinus (Mi-7) genome sequencing.</title>
        <authorList>
            <person name="Verma A."/>
            <person name="Krishnamurthi S."/>
        </authorList>
    </citation>
    <scope>NUCLEOTIDE SEQUENCE [LARGE SCALE GENOMIC DNA]</scope>
    <source>
        <strain evidence="2 3">Mi-7</strain>
    </source>
</reference>
<gene>
    <name evidence="2" type="ORF">CF392_02785</name>
</gene>
<dbReference type="Pfam" id="PF12532">
    <property type="entry name" value="DUF3732"/>
    <property type="match status" value="1"/>
</dbReference>
<dbReference type="InterPro" id="IPR027417">
    <property type="entry name" value="P-loop_NTPase"/>
</dbReference>
<organism evidence="2 3">
    <name type="scientific">Tamilnaduibacter salinus</name>
    <dbReference type="NCBI Taxonomy" id="1484056"/>
    <lineage>
        <taxon>Bacteria</taxon>
        <taxon>Pseudomonadati</taxon>
        <taxon>Pseudomonadota</taxon>
        <taxon>Gammaproteobacteria</taxon>
        <taxon>Pseudomonadales</taxon>
        <taxon>Marinobacteraceae</taxon>
        <taxon>Tamilnaduibacter</taxon>
    </lineage>
</organism>
<evidence type="ECO:0000313" key="3">
    <source>
        <dbReference type="Proteomes" id="UP000218332"/>
    </source>
</evidence>
<keyword evidence="3" id="KW-1185">Reference proteome</keyword>
<keyword evidence="1" id="KW-0175">Coiled coil</keyword>
<dbReference type="AlphaFoldDB" id="A0A2A2I721"/>
<name>A0A2A2I721_9GAMM</name>
<dbReference type="InterPro" id="IPR022205">
    <property type="entry name" value="DUF3732"/>
</dbReference>
<dbReference type="Gene3D" id="3.40.50.300">
    <property type="entry name" value="P-loop containing nucleotide triphosphate hydrolases"/>
    <property type="match status" value="1"/>
</dbReference>
<dbReference type="Proteomes" id="UP000218332">
    <property type="component" value="Unassembled WGS sequence"/>
</dbReference>
<sequence length="645" mass="73454">MQIKAIALYGNNNERRDIVFQLSGVNIITGASKRGKSSLLDIVEYCLGASECNVAPGYISQTVAWYALLLTFPDTEAFIARAAPLSGQKSNGACHLLVGNSLELPEKKELQASTNVDGVTAFLTSKLGIPEQITEVPEQQTRKAISIAFKHSRYYLFQGQDEVAARRTLFHRQAEPHIPQAIKDTLPYFMGAAEDNRLNDLERLRELKRERIKLTKRVKEIENIAGDGFQKGTELLSEAAGLGLDDGIMPTNDEHLLHKLQTVTRWTPDQPEPNQNINDPLLRLEQEYKVFSEKKRNVRARLRAANEYNNSSLGFEHEVEEQSKRLKSIKLFESLKSTESCPVCENSNGGKSHFLTTMHNFIEELDNKLEGVSRSKPRVNSYVARLREEDQQLAAGLKKTRAAMTKLREEQDALRTKSELDAARLRALGRISLYLESTSLDNDTRQLNEKIALLDPQIDELEARLDPIALQETLDSQLSLISEDMTAWARDLKLEHSEYPIRLDIKALTVVAETPHGRIPLYKMGSGENWVGYHLVTYLALAKWFIEQNRPVGRFIFFDQPTQVYFPSEASVTGDLDEIKDDEDRASVKRMFEWIFEVVDQLYPNLQVIITDHADIGEEWFQDAVIDTKWRDEQALIPKHWYEPN</sequence>
<protein>
    <recommendedName>
        <fullName evidence="4">DUF3732 domain-containing protein</fullName>
    </recommendedName>
</protein>
<evidence type="ECO:0008006" key="4">
    <source>
        <dbReference type="Google" id="ProtNLM"/>
    </source>
</evidence>
<evidence type="ECO:0000313" key="2">
    <source>
        <dbReference type="EMBL" id="PAV27106.1"/>
    </source>
</evidence>
<accession>A0A2A2I721</accession>
<proteinExistence type="predicted"/>